<organism evidence="2 3">
    <name type="scientific">Pycnoporus cinnabarinus</name>
    <name type="common">Cinnabar-red polypore</name>
    <name type="synonym">Trametes cinnabarina</name>
    <dbReference type="NCBI Taxonomy" id="5643"/>
    <lineage>
        <taxon>Eukaryota</taxon>
        <taxon>Fungi</taxon>
        <taxon>Dikarya</taxon>
        <taxon>Basidiomycota</taxon>
        <taxon>Agaricomycotina</taxon>
        <taxon>Agaricomycetes</taxon>
        <taxon>Polyporales</taxon>
        <taxon>Polyporaceae</taxon>
        <taxon>Trametes</taxon>
    </lineage>
</organism>
<evidence type="ECO:0000313" key="2">
    <source>
        <dbReference type="EMBL" id="CDO74933.1"/>
    </source>
</evidence>
<dbReference type="OrthoDB" id="2687560at2759"/>
<keyword evidence="3" id="KW-1185">Reference proteome</keyword>
<name>A0A060SR65_PYCCI</name>
<feature type="region of interest" description="Disordered" evidence="1">
    <location>
        <begin position="138"/>
        <end position="223"/>
    </location>
</feature>
<dbReference type="HOGENOM" id="CLU_785601_0_0_1"/>
<reference evidence="2" key="1">
    <citation type="submission" date="2014-01" db="EMBL/GenBank/DDBJ databases">
        <title>The genome of the white-rot fungus Pycnoporus cinnabarinus: a basidiomycete model with a versatile arsenal for lignocellulosic biomass breakdown.</title>
        <authorList>
            <person name="Levasseur A."/>
            <person name="Lomascolo A."/>
            <person name="Ruiz-Duenas F.J."/>
            <person name="Uzan E."/>
            <person name="Piumi F."/>
            <person name="Kues U."/>
            <person name="Ram A.F.J."/>
            <person name="Murat C."/>
            <person name="Haon M."/>
            <person name="Benoit I."/>
            <person name="Arfi Y."/>
            <person name="Chevret D."/>
            <person name="Drula E."/>
            <person name="Kwon M.J."/>
            <person name="Gouret P."/>
            <person name="Lesage-Meessen L."/>
            <person name="Lombard V."/>
            <person name="Mariette J."/>
            <person name="Noirot C."/>
            <person name="Park J."/>
            <person name="Patyshakuliyeva A."/>
            <person name="Wieneger R.A.B."/>
            <person name="Wosten H.A.B."/>
            <person name="Martin F."/>
            <person name="Coutinho P.M."/>
            <person name="de Vries R."/>
            <person name="Martinez A.T."/>
            <person name="Klopp C."/>
            <person name="Pontarotti P."/>
            <person name="Henrissat B."/>
            <person name="Record E."/>
        </authorList>
    </citation>
    <scope>NUCLEOTIDE SEQUENCE [LARGE SCALE GENOMIC DNA]</scope>
    <source>
        <strain evidence="2">BRFM137</strain>
    </source>
</reference>
<feature type="compositionally biased region" description="Basic and acidic residues" evidence="1">
    <location>
        <begin position="1"/>
        <end position="14"/>
    </location>
</feature>
<evidence type="ECO:0000313" key="3">
    <source>
        <dbReference type="Proteomes" id="UP000029665"/>
    </source>
</evidence>
<accession>A0A060SR65</accession>
<evidence type="ECO:0000256" key="1">
    <source>
        <dbReference type="SAM" id="MobiDB-lite"/>
    </source>
</evidence>
<dbReference type="Proteomes" id="UP000029665">
    <property type="component" value="Unassembled WGS sequence"/>
</dbReference>
<gene>
    <name evidence="2" type="ORF">BN946_scf184945.g5</name>
</gene>
<comment type="caution">
    <text evidence="2">The sequence shown here is derived from an EMBL/GenBank/DDBJ whole genome shotgun (WGS) entry which is preliminary data.</text>
</comment>
<protein>
    <submittedName>
        <fullName evidence="2">Uncharacterized protein</fullName>
    </submittedName>
</protein>
<dbReference type="EMBL" id="CCBP010000229">
    <property type="protein sequence ID" value="CDO74933.1"/>
    <property type="molecule type" value="Genomic_DNA"/>
</dbReference>
<proteinExistence type="predicted"/>
<dbReference type="OMA" id="ETELRMD"/>
<feature type="region of interest" description="Disordered" evidence="1">
    <location>
        <begin position="1"/>
        <end position="37"/>
    </location>
</feature>
<dbReference type="STRING" id="5643.A0A060SR65"/>
<sequence length="353" mass="38733">MQLARLEKRTRGEGGETQCGPTSFHAPHANRREGSCPEDLAEGACEFEPDLDGLSVRRRHRNAVLYSAADVVASATADPILQPFLEEIAATHLENLERGAQTTFTTAPSTPAHPARPARLCTTPLRMSNYDLELTEHSEHYSPLSGSPSPLPHAPSLRRKRRMSVLRQRSSCSLRRRVTTSGTIPGHRRSEAATSPPASPRPKSHSVRFSTPLPVSDPDPIPLGHPQRPLYTAIRKNMSRPASPAPSINHVDASFQTTVYERGTRSLDLPRYNSMGRSYLSMAAYTRPILFPPSASGSSVSGETELRMDLARSRSMDGVPSDFTFHEVKPEASVKAKMKNFGKTLKGLLRGKI</sequence>
<dbReference type="AlphaFoldDB" id="A0A060SR65"/>